<evidence type="ECO:0000256" key="1">
    <source>
        <dbReference type="ARBA" id="ARBA00004651"/>
    </source>
</evidence>
<dbReference type="InterPro" id="IPR050297">
    <property type="entry name" value="LipidA_mod_glycosyltrf_83"/>
</dbReference>
<feature type="transmembrane region" description="Helical" evidence="8">
    <location>
        <begin position="295"/>
        <end position="318"/>
    </location>
</feature>
<evidence type="ECO:0000256" key="5">
    <source>
        <dbReference type="ARBA" id="ARBA00022692"/>
    </source>
</evidence>
<reference evidence="9 10" key="1">
    <citation type="submission" date="2022-06" db="EMBL/GenBank/DDBJ databases">
        <title>Halomicroarcula sp. a new haloarchaeum isolate from saline soil.</title>
        <authorList>
            <person name="Strakova D."/>
            <person name="Galisteo C."/>
            <person name="Sanchez-Porro C."/>
            <person name="Ventosa A."/>
        </authorList>
    </citation>
    <scope>NUCLEOTIDE SEQUENCE [LARGE SCALE GENOMIC DNA]</scope>
    <source>
        <strain evidence="9 10">S3CR25-11</strain>
    </source>
</reference>
<protein>
    <recommendedName>
        <fullName evidence="11">Glycosyltransferase RgtA/B/C/D-like domain-containing protein</fullName>
    </recommendedName>
</protein>
<accession>A0ABU2FJ76</accession>
<keyword evidence="6 8" id="KW-1133">Transmembrane helix</keyword>
<comment type="subcellular location">
    <subcellularLocation>
        <location evidence="1">Cell membrane</location>
        <topology evidence="1">Multi-pass membrane protein</topology>
    </subcellularLocation>
</comment>
<feature type="transmembrane region" description="Helical" evidence="8">
    <location>
        <begin position="484"/>
        <end position="505"/>
    </location>
</feature>
<organism evidence="9 10">
    <name type="scientific">Haloarcula onubensis</name>
    <dbReference type="NCBI Taxonomy" id="2950539"/>
    <lineage>
        <taxon>Archaea</taxon>
        <taxon>Methanobacteriati</taxon>
        <taxon>Methanobacteriota</taxon>
        <taxon>Stenosarchaea group</taxon>
        <taxon>Halobacteria</taxon>
        <taxon>Halobacteriales</taxon>
        <taxon>Haloarculaceae</taxon>
        <taxon>Haloarcula</taxon>
    </lineage>
</organism>
<keyword evidence="7 8" id="KW-0472">Membrane</keyword>
<keyword evidence="2" id="KW-1003">Cell membrane</keyword>
<keyword evidence="5 8" id="KW-0812">Transmembrane</keyword>
<dbReference type="Proteomes" id="UP001268864">
    <property type="component" value="Unassembled WGS sequence"/>
</dbReference>
<dbReference type="RefSeq" id="WP_310898625.1">
    <property type="nucleotide sequence ID" value="NZ_JAMQOS010000001.1"/>
</dbReference>
<comment type="caution">
    <text evidence="9">The sequence shown here is derived from an EMBL/GenBank/DDBJ whole genome shotgun (WGS) entry which is preliminary data.</text>
</comment>
<name>A0ABU2FJ76_9EURY</name>
<feature type="transmembrane region" description="Helical" evidence="8">
    <location>
        <begin position="455"/>
        <end position="472"/>
    </location>
</feature>
<evidence type="ECO:0000256" key="2">
    <source>
        <dbReference type="ARBA" id="ARBA00022475"/>
    </source>
</evidence>
<evidence type="ECO:0000256" key="6">
    <source>
        <dbReference type="ARBA" id="ARBA00022989"/>
    </source>
</evidence>
<evidence type="ECO:0000313" key="9">
    <source>
        <dbReference type="EMBL" id="MDS0280782.1"/>
    </source>
</evidence>
<gene>
    <name evidence="9" type="ORF">NDI86_01520</name>
</gene>
<dbReference type="EMBL" id="JAMQOS010000001">
    <property type="protein sequence ID" value="MDS0280782.1"/>
    <property type="molecule type" value="Genomic_DNA"/>
</dbReference>
<feature type="transmembrane region" description="Helical" evidence="8">
    <location>
        <begin position="395"/>
        <end position="414"/>
    </location>
</feature>
<dbReference type="PANTHER" id="PTHR33908">
    <property type="entry name" value="MANNOSYLTRANSFERASE YKCB-RELATED"/>
    <property type="match status" value="1"/>
</dbReference>
<feature type="transmembrane region" description="Helical" evidence="8">
    <location>
        <begin position="327"/>
        <end position="346"/>
    </location>
</feature>
<evidence type="ECO:0000313" key="10">
    <source>
        <dbReference type="Proteomes" id="UP001268864"/>
    </source>
</evidence>
<evidence type="ECO:0000256" key="7">
    <source>
        <dbReference type="ARBA" id="ARBA00023136"/>
    </source>
</evidence>
<keyword evidence="3" id="KW-0328">Glycosyltransferase</keyword>
<feature type="transmembrane region" description="Helical" evidence="8">
    <location>
        <begin position="107"/>
        <end position="132"/>
    </location>
</feature>
<sequence>MEIANNSLREKAQKLISSPWILLALFLISGLVGIGVATTYTNSYTLVVPPALIVGVVIFRFSSGDRVINTNSYIQTRLLLSVIIIGFGLVIFLFINSQYQRTSEVHILIAGLYGAAALLASMRPYIALYSGLSIGVLQRAMIYYSSATQFGLDTLFHQQMASRIAEVGSTQPLQMAESKYFATPFYHLLGSISVQIGGTTIRNAGFVIATIVAVIIPVAIIFTICQNCWNLRAGALAAILFLLSDYAIYFAMRPRPLSLSFGFFSILLIGLYRYITTRDIRHYCVFVAAMLGSVLTGHFVPFLLLLATILICGTYYIISPQKLRSVLLYPLIATVAVMSSWILTVYQSGNEGQTSFFQSIIQISIFKLQSTGNRNTVLPESEHYIVPGANALDPIQIAPTGILIAMAVAGLISIRFREDGNKSITLSLAGIFGIFSVFAFAGPLVGFSLLQPHRWFAFIYVPVTILAGVYLSSLNLDFFRDSQIISGIIILVLVSSTAMLAGGNYRGGQDGPIIDSPGAERLTVKDDEHAGMQFVAKHQGPHVLADFNTWQLLDRHYNAKSKVYRYSEYGGSSSHKTPYLAVYRPYSNTFKAKYRIDAEVGYWTVKGPIPKPNGHKIYANKGVRIIYVSQ</sequence>
<evidence type="ECO:0000256" key="3">
    <source>
        <dbReference type="ARBA" id="ARBA00022676"/>
    </source>
</evidence>
<evidence type="ECO:0000256" key="4">
    <source>
        <dbReference type="ARBA" id="ARBA00022679"/>
    </source>
</evidence>
<feature type="transmembrane region" description="Helical" evidence="8">
    <location>
        <begin position="204"/>
        <end position="224"/>
    </location>
</feature>
<feature type="transmembrane region" description="Helical" evidence="8">
    <location>
        <begin position="426"/>
        <end position="449"/>
    </location>
</feature>
<evidence type="ECO:0000256" key="8">
    <source>
        <dbReference type="SAM" id="Phobius"/>
    </source>
</evidence>
<dbReference type="PANTHER" id="PTHR33908:SF11">
    <property type="entry name" value="MEMBRANE PROTEIN"/>
    <property type="match status" value="1"/>
</dbReference>
<feature type="transmembrane region" description="Helical" evidence="8">
    <location>
        <begin position="20"/>
        <end position="38"/>
    </location>
</feature>
<keyword evidence="10" id="KW-1185">Reference proteome</keyword>
<proteinExistence type="predicted"/>
<keyword evidence="4" id="KW-0808">Transferase</keyword>
<evidence type="ECO:0008006" key="11">
    <source>
        <dbReference type="Google" id="ProtNLM"/>
    </source>
</evidence>
<feature type="transmembrane region" description="Helical" evidence="8">
    <location>
        <begin position="44"/>
        <end position="62"/>
    </location>
</feature>
<feature type="transmembrane region" description="Helical" evidence="8">
    <location>
        <begin position="74"/>
        <end position="95"/>
    </location>
</feature>
<feature type="transmembrane region" description="Helical" evidence="8">
    <location>
        <begin position="257"/>
        <end position="275"/>
    </location>
</feature>
<feature type="transmembrane region" description="Helical" evidence="8">
    <location>
        <begin position="230"/>
        <end position="250"/>
    </location>
</feature>